<feature type="region of interest" description="Disordered" evidence="1">
    <location>
        <begin position="71"/>
        <end position="92"/>
    </location>
</feature>
<accession>A0AAN8Y9D2</accession>
<proteinExistence type="predicted"/>
<feature type="compositionally biased region" description="Acidic residues" evidence="1">
    <location>
        <begin position="76"/>
        <end position="87"/>
    </location>
</feature>
<evidence type="ECO:0000313" key="2">
    <source>
        <dbReference type="EMBL" id="KAK6784555.1"/>
    </source>
</evidence>
<evidence type="ECO:0000256" key="1">
    <source>
        <dbReference type="SAM" id="MobiDB-lite"/>
    </source>
</evidence>
<name>A0AAN8Y9D2_SOLBU</name>
<gene>
    <name evidence="2" type="ORF">RDI58_018010</name>
</gene>
<protein>
    <submittedName>
        <fullName evidence="2">Uncharacterized protein</fullName>
    </submittedName>
</protein>
<evidence type="ECO:0000313" key="3">
    <source>
        <dbReference type="Proteomes" id="UP001371456"/>
    </source>
</evidence>
<reference evidence="2 3" key="1">
    <citation type="submission" date="2024-02" db="EMBL/GenBank/DDBJ databases">
        <title>de novo genome assembly of Solanum bulbocastanum strain 11H21.</title>
        <authorList>
            <person name="Hosaka A.J."/>
        </authorList>
    </citation>
    <scope>NUCLEOTIDE SEQUENCE [LARGE SCALE GENOMIC DNA]</scope>
    <source>
        <tissue evidence="2">Young leaves</tissue>
    </source>
</reference>
<comment type="caution">
    <text evidence="2">The sequence shown here is derived from an EMBL/GenBank/DDBJ whole genome shotgun (WGS) entry which is preliminary data.</text>
</comment>
<keyword evidence="3" id="KW-1185">Reference proteome</keyword>
<dbReference type="EMBL" id="JBANQN010000007">
    <property type="protein sequence ID" value="KAK6784555.1"/>
    <property type="molecule type" value="Genomic_DNA"/>
</dbReference>
<dbReference type="Proteomes" id="UP001371456">
    <property type="component" value="Unassembled WGS sequence"/>
</dbReference>
<sequence>MTNQEADLSMNKAFVAIGGMSKDESKDEEAENQSLLAIEQTDKYDFLALVAITEPGEKENICQTQETIQALMAGSDSEEEEEEEEDKQDQVSLIHIKENLDSYSKRKLESLLHTLTNTYQSTCSERDLLMKDYASLRKENENLE</sequence>
<dbReference type="AlphaFoldDB" id="A0AAN8Y9D2"/>
<organism evidence="2 3">
    <name type="scientific">Solanum bulbocastanum</name>
    <name type="common">Wild potato</name>
    <dbReference type="NCBI Taxonomy" id="147425"/>
    <lineage>
        <taxon>Eukaryota</taxon>
        <taxon>Viridiplantae</taxon>
        <taxon>Streptophyta</taxon>
        <taxon>Embryophyta</taxon>
        <taxon>Tracheophyta</taxon>
        <taxon>Spermatophyta</taxon>
        <taxon>Magnoliopsida</taxon>
        <taxon>eudicotyledons</taxon>
        <taxon>Gunneridae</taxon>
        <taxon>Pentapetalae</taxon>
        <taxon>asterids</taxon>
        <taxon>lamiids</taxon>
        <taxon>Solanales</taxon>
        <taxon>Solanaceae</taxon>
        <taxon>Solanoideae</taxon>
        <taxon>Solaneae</taxon>
        <taxon>Solanum</taxon>
    </lineage>
</organism>